<keyword evidence="5 8" id="KW-0408">Iron</keyword>
<proteinExistence type="inferred from homology"/>
<dbReference type="AlphaFoldDB" id="A0A0B2WDC4"/>
<feature type="binding site" description="axial binding residue" evidence="8">
    <location>
        <position position="452"/>
    </location>
    <ligand>
        <name>heme</name>
        <dbReference type="ChEBI" id="CHEBI:30413"/>
    </ligand>
    <ligandPart>
        <name>Fe</name>
        <dbReference type="ChEBI" id="CHEBI:18248"/>
    </ligandPart>
</feature>
<dbReference type="GO" id="GO:0020037">
    <property type="term" value="F:heme binding"/>
    <property type="evidence" value="ECO:0007669"/>
    <property type="project" value="InterPro"/>
</dbReference>
<keyword evidence="2 8" id="KW-0349">Heme</keyword>
<evidence type="ECO:0000313" key="10">
    <source>
        <dbReference type="Proteomes" id="UP000030816"/>
    </source>
</evidence>
<evidence type="ECO:0000256" key="1">
    <source>
        <dbReference type="ARBA" id="ARBA00010617"/>
    </source>
</evidence>
<protein>
    <submittedName>
        <fullName evidence="9">Cytochrome P450</fullName>
    </submittedName>
</protein>
<dbReference type="InterPro" id="IPR050364">
    <property type="entry name" value="Cytochrome_P450_fung"/>
</dbReference>
<evidence type="ECO:0000256" key="3">
    <source>
        <dbReference type="ARBA" id="ARBA00022723"/>
    </source>
</evidence>
<dbReference type="OrthoDB" id="1055148at2759"/>
<dbReference type="GO" id="GO:0016705">
    <property type="term" value="F:oxidoreductase activity, acting on paired donors, with incorporation or reduction of molecular oxygen"/>
    <property type="evidence" value="ECO:0007669"/>
    <property type="project" value="InterPro"/>
</dbReference>
<name>A0A0B2WDC4_METAS</name>
<comment type="pathway">
    <text evidence="7">Aromatic compound metabolism; phenylacetate degradation.</text>
</comment>
<dbReference type="PRINTS" id="PR00463">
    <property type="entry name" value="EP450I"/>
</dbReference>
<comment type="caution">
    <text evidence="9">The sequence shown here is derived from an EMBL/GenBank/DDBJ whole genome shotgun (WGS) entry which is preliminary data.</text>
</comment>
<accession>A0A0B2WDC4</accession>
<dbReference type="PRINTS" id="PR00385">
    <property type="entry name" value="P450"/>
</dbReference>
<comment type="cofactor">
    <cofactor evidence="8">
        <name>heme</name>
        <dbReference type="ChEBI" id="CHEBI:30413"/>
    </cofactor>
</comment>
<keyword evidence="10" id="KW-1185">Reference proteome</keyword>
<dbReference type="RefSeq" id="XP_040674897.1">
    <property type="nucleotide sequence ID" value="XM_040827108.1"/>
</dbReference>
<dbReference type="Pfam" id="PF00067">
    <property type="entry name" value="p450"/>
    <property type="match status" value="1"/>
</dbReference>
<dbReference type="HOGENOM" id="CLU_001570_2_4_1"/>
<sequence length="528" mass="59111">MLSAARPVVASLLREHDARLTLEALAVSLIFAPLVYVLVNEVVRYHARISGMKGPRGLPVIGNLWDIRVNAAEKYRQWARTFGDVYQIQLGNVPVVVVNSAAAGKSIFGQNAQAMSSRPEFYTFHKVLSDTAGTTIGTSPYSDSLKRRRKGAASALNKPSIQTYVSHLDVESRDFIRELYEAGDAGRTPTDPMPMIQRLSLSLALTLNWGVRLKSRDDSLFDEITHVEEEISRFRSTTGNLQDFIPLLRLNPVSTHSSKAREMRSRRDAYLASLNHGLDERIANGTHKPCIQANVMLDEDAKLTKAELTSISLTMLSGGLDTVTTQVAWFVALLSQHPEIQDKAVSEIARFHDQQSPMCDEKDDQRCAYVVALVKESLRYFTVLRLALPRASTKAVAYGGCTIPKGSIVFLNAWACNMDRNVWRDPDVFRPERWLEQPDAPLFTYGVGYRMCAGSLLANRELYLVYMRLLNSFRIEKHDAVDCHPVTGNSDPTSLVALPRRYRARFVPRDPAALRRALQDTRAMDGLD</sequence>
<dbReference type="InterPro" id="IPR002401">
    <property type="entry name" value="Cyt_P450_E_grp-I"/>
</dbReference>
<keyword evidence="4" id="KW-0560">Oxidoreductase</keyword>
<dbReference type="PANTHER" id="PTHR46300">
    <property type="entry name" value="P450, PUTATIVE (EUROFUNG)-RELATED-RELATED"/>
    <property type="match status" value="1"/>
</dbReference>
<dbReference type="STRING" id="1081103.A0A0B2WDC4"/>
<comment type="similarity">
    <text evidence="1">Belongs to the cytochrome P450 family.</text>
</comment>
<evidence type="ECO:0000256" key="5">
    <source>
        <dbReference type="ARBA" id="ARBA00023004"/>
    </source>
</evidence>
<evidence type="ECO:0000256" key="7">
    <source>
        <dbReference type="ARBA" id="ARBA00060591"/>
    </source>
</evidence>
<evidence type="ECO:0000256" key="8">
    <source>
        <dbReference type="PIRSR" id="PIRSR602401-1"/>
    </source>
</evidence>
<dbReference type="Proteomes" id="UP000030816">
    <property type="component" value="Unassembled WGS sequence"/>
</dbReference>
<evidence type="ECO:0000256" key="2">
    <source>
        <dbReference type="ARBA" id="ARBA00022617"/>
    </source>
</evidence>
<evidence type="ECO:0000256" key="6">
    <source>
        <dbReference type="ARBA" id="ARBA00023033"/>
    </source>
</evidence>
<dbReference type="GeneID" id="63742765"/>
<dbReference type="Gene3D" id="1.10.630.10">
    <property type="entry name" value="Cytochrome P450"/>
    <property type="match status" value="1"/>
</dbReference>
<dbReference type="SUPFAM" id="SSF48264">
    <property type="entry name" value="Cytochrome P450"/>
    <property type="match status" value="1"/>
</dbReference>
<keyword evidence="3 8" id="KW-0479">Metal-binding</keyword>
<reference evidence="9 10" key="1">
    <citation type="journal article" date="2014" name="Proc. Natl. Acad. Sci. U.S.A.">
        <title>Trajectory and genomic determinants of fungal-pathogen speciation and host adaptation.</title>
        <authorList>
            <person name="Hu X."/>
            <person name="Xiao G."/>
            <person name="Zheng P."/>
            <person name="Shang Y."/>
            <person name="Su Y."/>
            <person name="Zhang X."/>
            <person name="Liu X."/>
            <person name="Zhan S."/>
            <person name="St Leger R.J."/>
            <person name="Wang C."/>
        </authorList>
    </citation>
    <scope>NUCLEOTIDE SEQUENCE [LARGE SCALE GENOMIC DNA]</scope>
    <source>
        <strain evidence="9 10">ARSEF 1941</strain>
    </source>
</reference>
<evidence type="ECO:0000313" key="9">
    <source>
        <dbReference type="EMBL" id="KHN93831.1"/>
    </source>
</evidence>
<dbReference type="PANTHER" id="PTHR46300:SF9">
    <property type="entry name" value="P450, PUTATIVE-RELATED"/>
    <property type="match status" value="1"/>
</dbReference>
<keyword evidence="6" id="KW-0503">Monooxygenase</keyword>
<evidence type="ECO:0000256" key="4">
    <source>
        <dbReference type="ARBA" id="ARBA00023002"/>
    </source>
</evidence>
<gene>
    <name evidence="9" type="ORF">MAM_08310</name>
</gene>
<dbReference type="GO" id="GO:0005506">
    <property type="term" value="F:iron ion binding"/>
    <property type="evidence" value="ECO:0007669"/>
    <property type="project" value="InterPro"/>
</dbReference>
<organism evidence="9 10">
    <name type="scientific">Metarhizium album (strain ARSEF 1941)</name>
    <dbReference type="NCBI Taxonomy" id="1081103"/>
    <lineage>
        <taxon>Eukaryota</taxon>
        <taxon>Fungi</taxon>
        <taxon>Dikarya</taxon>
        <taxon>Ascomycota</taxon>
        <taxon>Pezizomycotina</taxon>
        <taxon>Sordariomycetes</taxon>
        <taxon>Hypocreomycetidae</taxon>
        <taxon>Hypocreales</taxon>
        <taxon>Clavicipitaceae</taxon>
        <taxon>Metarhizium</taxon>
    </lineage>
</organism>
<dbReference type="InterPro" id="IPR036396">
    <property type="entry name" value="Cyt_P450_sf"/>
</dbReference>
<dbReference type="EMBL" id="AZHE01000050">
    <property type="protein sequence ID" value="KHN93831.1"/>
    <property type="molecule type" value="Genomic_DNA"/>
</dbReference>
<dbReference type="GO" id="GO:0004497">
    <property type="term" value="F:monooxygenase activity"/>
    <property type="evidence" value="ECO:0007669"/>
    <property type="project" value="UniProtKB-KW"/>
</dbReference>
<dbReference type="InterPro" id="IPR001128">
    <property type="entry name" value="Cyt_P450"/>
</dbReference>
<dbReference type="FunFam" id="1.10.630.10:FF:000072">
    <property type="entry name" value="3-hydroxyphenylacetate 6 hydroxylase"/>
    <property type="match status" value="1"/>
</dbReference>